<dbReference type="PANTHER" id="PTHR42928:SF5">
    <property type="entry name" value="BLR1237 PROTEIN"/>
    <property type="match status" value="1"/>
</dbReference>
<proteinExistence type="inferred from homology"/>
<evidence type="ECO:0000313" key="3">
    <source>
        <dbReference type="Proteomes" id="UP001367030"/>
    </source>
</evidence>
<evidence type="ECO:0000313" key="2">
    <source>
        <dbReference type="EMBL" id="MEJ8853224.1"/>
    </source>
</evidence>
<organism evidence="2 3">
    <name type="scientific">Variovorax robiniae</name>
    <dbReference type="NCBI Taxonomy" id="1836199"/>
    <lineage>
        <taxon>Bacteria</taxon>
        <taxon>Pseudomonadati</taxon>
        <taxon>Pseudomonadota</taxon>
        <taxon>Betaproteobacteria</taxon>
        <taxon>Burkholderiales</taxon>
        <taxon>Comamonadaceae</taxon>
        <taxon>Variovorax</taxon>
    </lineage>
</organism>
<dbReference type="InterPro" id="IPR042100">
    <property type="entry name" value="Bug_dom1"/>
</dbReference>
<dbReference type="CDD" id="cd07012">
    <property type="entry name" value="PBP2_Bug_TTT"/>
    <property type="match status" value="1"/>
</dbReference>
<dbReference type="Gene3D" id="3.40.190.10">
    <property type="entry name" value="Periplasmic binding protein-like II"/>
    <property type="match status" value="1"/>
</dbReference>
<dbReference type="InterPro" id="IPR005064">
    <property type="entry name" value="BUG"/>
</dbReference>
<dbReference type="PIRSF" id="PIRSF017082">
    <property type="entry name" value="YflP"/>
    <property type="match status" value="1"/>
</dbReference>
<dbReference type="Pfam" id="PF03401">
    <property type="entry name" value="TctC"/>
    <property type="match status" value="1"/>
</dbReference>
<dbReference type="RefSeq" id="WP_340333324.1">
    <property type="nucleotide sequence ID" value="NZ_JBBKZS010000001.1"/>
</dbReference>
<gene>
    <name evidence="2" type="ORF">WKW79_01510</name>
</gene>
<dbReference type="Proteomes" id="UP001367030">
    <property type="component" value="Unassembled WGS sequence"/>
</dbReference>
<dbReference type="EMBL" id="JBBKZS010000001">
    <property type="protein sequence ID" value="MEJ8853224.1"/>
    <property type="molecule type" value="Genomic_DNA"/>
</dbReference>
<reference evidence="2 3" key="1">
    <citation type="submission" date="2024-03" db="EMBL/GenBank/DDBJ databases">
        <title>Novel species of the genus Variovorax.</title>
        <authorList>
            <person name="Liu Q."/>
            <person name="Xin Y.-H."/>
        </authorList>
    </citation>
    <scope>NUCLEOTIDE SEQUENCE [LARGE SCALE GENOMIC DNA]</scope>
    <source>
        <strain evidence="2 3">KACC 18901</strain>
    </source>
</reference>
<accession>A0ABU8X0N3</accession>
<keyword evidence="3" id="KW-1185">Reference proteome</keyword>
<evidence type="ECO:0000256" key="1">
    <source>
        <dbReference type="ARBA" id="ARBA00006987"/>
    </source>
</evidence>
<dbReference type="Gene3D" id="3.40.190.150">
    <property type="entry name" value="Bordetella uptake gene, domain 1"/>
    <property type="match status" value="1"/>
</dbReference>
<sequence length="306" mass="32085">MADAFAQTFPDRPIKLVVPNPPGGPSDIVARFLAESMRGDLGQSLVIDNRPRAAGLIGTAAVAAAPPDGYTILVTSRSNHVIAPLVQKGSPVAPQRDLIPVGLALRAVGILVTNAAAPFKSLQQLVAFAKANPGKLFYGSAGIGATNHIAIEQFRTMAGIELTHVPYKGSGALVTGLMGGEVQLALLDFSSAQTGVKAGSIVPLAQTSSRRLPTLLQVPTLAECGFRDFDPSFWIGLAAPRGTPPETIARLNHALERALADTQMKARAQINGWQLVGGAPNVLRDAIEQDMAQYPALIRALDLKPS</sequence>
<dbReference type="PANTHER" id="PTHR42928">
    <property type="entry name" value="TRICARBOXYLATE-BINDING PROTEIN"/>
    <property type="match status" value="1"/>
</dbReference>
<comment type="similarity">
    <text evidence="1">Belongs to the UPF0065 (bug) family.</text>
</comment>
<dbReference type="SUPFAM" id="SSF53850">
    <property type="entry name" value="Periplasmic binding protein-like II"/>
    <property type="match status" value="1"/>
</dbReference>
<protein>
    <submittedName>
        <fullName evidence="2">Tripartite tricarboxylate transporter substrate binding protein</fullName>
    </submittedName>
</protein>
<name>A0ABU8X0N3_9BURK</name>
<comment type="caution">
    <text evidence="2">The sequence shown here is derived from an EMBL/GenBank/DDBJ whole genome shotgun (WGS) entry which is preliminary data.</text>
</comment>